<dbReference type="PaxDb" id="55529-EKX55037"/>
<dbReference type="GeneID" id="17311535"/>
<reference evidence="13" key="3">
    <citation type="submission" date="2016-03" db="UniProtKB">
        <authorList>
            <consortium name="EnsemblProtists"/>
        </authorList>
    </citation>
    <scope>IDENTIFICATION</scope>
</reference>
<dbReference type="HOGENOM" id="CLU_048034_1_0_1"/>
<dbReference type="InterPro" id="IPR018998">
    <property type="entry name" value="EndoU_C"/>
</dbReference>
<feature type="domain" description="EndoU" evidence="11">
    <location>
        <begin position="12"/>
        <end position="279"/>
    </location>
</feature>
<dbReference type="RefSeq" id="XP_005842017.1">
    <property type="nucleotide sequence ID" value="XM_005841960.1"/>
</dbReference>
<dbReference type="KEGG" id="gtt:GUITHDRAFT_40107"/>
<comment type="subunit">
    <text evidence="3">Monomer.</text>
</comment>
<dbReference type="GO" id="GO:0004521">
    <property type="term" value="F:RNA endonuclease activity"/>
    <property type="evidence" value="ECO:0007669"/>
    <property type="project" value="InterPro"/>
</dbReference>
<dbReference type="Pfam" id="PF09412">
    <property type="entry name" value="XendoU"/>
    <property type="match status" value="1"/>
</dbReference>
<proteinExistence type="inferred from homology"/>
<keyword evidence="9" id="KW-0464">Manganese</keyword>
<dbReference type="GO" id="GO:0016787">
    <property type="term" value="F:hydrolase activity"/>
    <property type="evidence" value="ECO:0007669"/>
    <property type="project" value="UniProtKB-KW"/>
</dbReference>
<evidence type="ECO:0000256" key="1">
    <source>
        <dbReference type="ARBA" id="ARBA00001936"/>
    </source>
</evidence>
<dbReference type="GO" id="GO:0046872">
    <property type="term" value="F:metal ion binding"/>
    <property type="evidence" value="ECO:0007669"/>
    <property type="project" value="UniProtKB-KW"/>
</dbReference>
<reference evidence="14" key="2">
    <citation type="submission" date="2012-11" db="EMBL/GenBank/DDBJ databases">
        <authorList>
            <person name="Kuo A."/>
            <person name="Curtis B.A."/>
            <person name="Tanifuji G."/>
            <person name="Burki F."/>
            <person name="Gruber A."/>
            <person name="Irimia M."/>
            <person name="Maruyama S."/>
            <person name="Arias M.C."/>
            <person name="Ball S.G."/>
            <person name="Gile G.H."/>
            <person name="Hirakawa Y."/>
            <person name="Hopkins J.F."/>
            <person name="Rensing S.A."/>
            <person name="Schmutz J."/>
            <person name="Symeonidi A."/>
            <person name="Elias M."/>
            <person name="Eveleigh R.J."/>
            <person name="Herman E.K."/>
            <person name="Klute M.J."/>
            <person name="Nakayama T."/>
            <person name="Obornik M."/>
            <person name="Reyes-Prieto A."/>
            <person name="Armbrust E.V."/>
            <person name="Aves S.J."/>
            <person name="Beiko R.G."/>
            <person name="Coutinho P."/>
            <person name="Dacks J.B."/>
            <person name="Durnford D.G."/>
            <person name="Fast N.M."/>
            <person name="Green B.R."/>
            <person name="Grisdale C."/>
            <person name="Hempe F."/>
            <person name="Henrissat B."/>
            <person name="Hoppner M.P."/>
            <person name="Ishida K.-I."/>
            <person name="Kim E."/>
            <person name="Koreny L."/>
            <person name="Kroth P.G."/>
            <person name="Liu Y."/>
            <person name="Malik S.-B."/>
            <person name="Maier U.G."/>
            <person name="McRose D."/>
            <person name="Mock T."/>
            <person name="Neilson J.A."/>
            <person name="Onodera N.T."/>
            <person name="Poole A.M."/>
            <person name="Pritham E.J."/>
            <person name="Richards T.A."/>
            <person name="Rocap G."/>
            <person name="Roy S.W."/>
            <person name="Sarai C."/>
            <person name="Schaack S."/>
            <person name="Shirato S."/>
            <person name="Slamovits C.H."/>
            <person name="Spencer D.F."/>
            <person name="Suzuki S."/>
            <person name="Worden A.Z."/>
            <person name="Zauner S."/>
            <person name="Barry K."/>
            <person name="Bell C."/>
            <person name="Bharti A.K."/>
            <person name="Crow J.A."/>
            <person name="Grimwood J."/>
            <person name="Kramer R."/>
            <person name="Lindquist E."/>
            <person name="Lucas S."/>
            <person name="Salamov A."/>
            <person name="McFadden G.I."/>
            <person name="Lane C.E."/>
            <person name="Keeling P.J."/>
            <person name="Gray M.W."/>
            <person name="Grigoriev I.V."/>
            <person name="Archibald J.M."/>
        </authorList>
    </citation>
    <scope>NUCLEOTIDE SEQUENCE</scope>
    <source>
        <strain evidence="14">CCMP2712</strain>
    </source>
</reference>
<dbReference type="InterPro" id="IPR039787">
    <property type="entry name" value="ENDOU"/>
</dbReference>
<comment type="similarity">
    <text evidence="2">Belongs to the ENDOU family.</text>
</comment>
<evidence type="ECO:0000256" key="5">
    <source>
        <dbReference type="ARBA" id="ARBA00022723"/>
    </source>
</evidence>
<evidence type="ECO:0000256" key="9">
    <source>
        <dbReference type="ARBA" id="ARBA00023211"/>
    </source>
</evidence>
<evidence type="ECO:0000259" key="11">
    <source>
        <dbReference type="PROSITE" id="PS51959"/>
    </source>
</evidence>
<dbReference type="PROSITE" id="PS51959">
    <property type="entry name" value="ENDOU"/>
    <property type="match status" value="1"/>
</dbReference>
<reference evidence="12 14" key="1">
    <citation type="journal article" date="2012" name="Nature">
        <title>Algal genomes reveal evolutionary mosaicism and the fate of nucleomorphs.</title>
        <authorList>
            <consortium name="DOE Joint Genome Institute"/>
            <person name="Curtis B.A."/>
            <person name="Tanifuji G."/>
            <person name="Burki F."/>
            <person name="Gruber A."/>
            <person name="Irimia M."/>
            <person name="Maruyama S."/>
            <person name="Arias M.C."/>
            <person name="Ball S.G."/>
            <person name="Gile G.H."/>
            <person name="Hirakawa Y."/>
            <person name="Hopkins J.F."/>
            <person name="Kuo A."/>
            <person name="Rensing S.A."/>
            <person name="Schmutz J."/>
            <person name="Symeonidi A."/>
            <person name="Elias M."/>
            <person name="Eveleigh R.J."/>
            <person name="Herman E.K."/>
            <person name="Klute M.J."/>
            <person name="Nakayama T."/>
            <person name="Obornik M."/>
            <person name="Reyes-Prieto A."/>
            <person name="Armbrust E.V."/>
            <person name="Aves S.J."/>
            <person name="Beiko R.G."/>
            <person name="Coutinho P."/>
            <person name="Dacks J.B."/>
            <person name="Durnford D.G."/>
            <person name="Fast N.M."/>
            <person name="Green B.R."/>
            <person name="Grisdale C.J."/>
            <person name="Hempel F."/>
            <person name="Henrissat B."/>
            <person name="Hoppner M.P."/>
            <person name="Ishida K."/>
            <person name="Kim E."/>
            <person name="Koreny L."/>
            <person name="Kroth P.G."/>
            <person name="Liu Y."/>
            <person name="Malik S.B."/>
            <person name="Maier U.G."/>
            <person name="McRose D."/>
            <person name="Mock T."/>
            <person name="Neilson J.A."/>
            <person name="Onodera N.T."/>
            <person name="Poole A.M."/>
            <person name="Pritham E.J."/>
            <person name="Richards T.A."/>
            <person name="Rocap G."/>
            <person name="Roy S.W."/>
            <person name="Sarai C."/>
            <person name="Schaack S."/>
            <person name="Shirato S."/>
            <person name="Slamovits C.H."/>
            <person name="Spencer D.F."/>
            <person name="Suzuki S."/>
            <person name="Worden A.Z."/>
            <person name="Zauner S."/>
            <person name="Barry K."/>
            <person name="Bell C."/>
            <person name="Bharti A.K."/>
            <person name="Crow J.A."/>
            <person name="Grimwood J."/>
            <person name="Kramer R."/>
            <person name="Lindquist E."/>
            <person name="Lucas S."/>
            <person name="Salamov A."/>
            <person name="McFadden G.I."/>
            <person name="Lane C.E."/>
            <person name="Keeling P.J."/>
            <person name="Gray M.W."/>
            <person name="Grigoriev I.V."/>
            <person name="Archibald J.M."/>
        </authorList>
    </citation>
    <scope>NUCLEOTIDE SEQUENCE</scope>
    <source>
        <strain evidence="12 14">CCMP2712</strain>
    </source>
</reference>
<comment type="cofactor">
    <cofactor evidence="1">
        <name>Mn(2+)</name>
        <dbReference type="ChEBI" id="CHEBI:29035"/>
    </cofactor>
</comment>
<dbReference type="GO" id="GO:0003723">
    <property type="term" value="F:RNA binding"/>
    <property type="evidence" value="ECO:0007669"/>
    <property type="project" value="UniProtKB-KW"/>
</dbReference>
<keyword evidence="10" id="KW-0456">Lyase</keyword>
<dbReference type="OMA" id="NWLYFAD"/>
<evidence type="ECO:0000256" key="7">
    <source>
        <dbReference type="ARBA" id="ARBA00022801"/>
    </source>
</evidence>
<evidence type="ECO:0000313" key="12">
    <source>
        <dbReference type="EMBL" id="EKX55037.1"/>
    </source>
</evidence>
<protein>
    <recommendedName>
        <fullName evidence="11">EndoU domain-containing protein</fullName>
    </recommendedName>
</protein>
<feature type="non-terminal residue" evidence="12">
    <location>
        <position position="1"/>
    </location>
</feature>
<feature type="non-terminal residue" evidence="12">
    <location>
        <position position="279"/>
    </location>
</feature>
<accession>L1K369</accession>
<evidence type="ECO:0000313" key="14">
    <source>
        <dbReference type="Proteomes" id="UP000011087"/>
    </source>
</evidence>
<evidence type="ECO:0000256" key="4">
    <source>
        <dbReference type="ARBA" id="ARBA00022722"/>
    </source>
</evidence>
<keyword evidence="7" id="KW-0378">Hydrolase</keyword>
<dbReference type="GO" id="GO:0016829">
    <property type="term" value="F:lyase activity"/>
    <property type="evidence" value="ECO:0007669"/>
    <property type="project" value="UniProtKB-KW"/>
</dbReference>
<dbReference type="EMBL" id="JH992966">
    <property type="protein sequence ID" value="EKX55037.1"/>
    <property type="molecule type" value="Genomic_DNA"/>
</dbReference>
<evidence type="ECO:0000313" key="13">
    <source>
        <dbReference type="EnsemblProtists" id="EKX55037"/>
    </source>
</evidence>
<gene>
    <name evidence="12" type="ORF">GUITHDRAFT_40107</name>
</gene>
<dbReference type="AlphaFoldDB" id="L1K369"/>
<keyword evidence="4" id="KW-0540">Nuclease</keyword>
<evidence type="ECO:0000256" key="8">
    <source>
        <dbReference type="ARBA" id="ARBA00022884"/>
    </source>
</evidence>
<name>L1K369_GUITC</name>
<dbReference type="InterPro" id="IPR037227">
    <property type="entry name" value="EndoU-like"/>
</dbReference>
<dbReference type="CDD" id="cd21159">
    <property type="entry name" value="XendoU"/>
    <property type="match status" value="1"/>
</dbReference>
<organism evidence="12">
    <name type="scientific">Guillardia theta (strain CCMP2712)</name>
    <name type="common">Cryptophyte</name>
    <dbReference type="NCBI Taxonomy" id="905079"/>
    <lineage>
        <taxon>Eukaryota</taxon>
        <taxon>Cryptophyceae</taxon>
        <taxon>Pyrenomonadales</taxon>
        <taxon>Geminigeraceae</taxon>
        <taxon>Guillardia</taxon>
    </lineage>
</organism>
<dbReference type="EnsemblProtists" id="EKX55037">
    <property type="protein sequence ID" value="EKX55037"/>
    <property type="gene ID" value="GUITHDRAFT_40107"/>
</dbReference>
<dbReference type="PANTHER" id="PTHR12439">
    <property type="entry name" value="PLACENTAL PROTEIN 11-RELATED"/>
    <property type="match status" value="1"/>
</dbReference>
<evidence type="ECO:0000256" key="2">
    <source>
        <dbReference type="ARBA" id="ARBA00010168"/>
    </source>
</evidence>
<keyword evidence="14" id="KW-1185">Reference proteome</keyword>
<dbReference type="SUPFAM" id="SSF142877">
    <property type="entry name" value="EndoU-like"/>
    <property type="match status" value="1"/>
</dbReference>
<dbReference type="OrthoDB" id="430326at2759"/>
<keyword evidence="8" id="KW-0694">RNA-binding</keyword>
<evidence type="ECO:0000256" key="6">
    <source>
        <dbReference type="ARBA" id="ARBA00022759"/>
    </source>
</evidence>
<evidence type="ECO:0000256" key="10">
    <source>
        <dbReference type="ARBA" id="ARBA00023239"/>
    </source>
</evidence>
<keyword evidence="6" id="KW-0255">Endonuclease</keyword>
<dbReference type="PANTHER" id="PTHR12439:SF11">
    <property type="entry name" value="URIDYLATE-SPECIFIC ENDORIBONUCLEASE"/>
    <property type="match status" value="1"/>
</dbReference>
<dbReference type="eggNOG" id="KOG2849">
    <property type="taxonomic scope" value="Eukaryota"/>
</dbReference>
<dbReference type="Proteomes" id="UP000011087">
    <property type="component" value="Unassembled WGS sequence"/>
</dbReference>
<sequence length="279" mass="32341">ERKASVTPTTHELQDFKLACERLWLLDVQRCQPGVDYAVNMQKGKNSSWHKGDLAPDPLFRWVKDEVFERETFKHFISLLDNYEAHTGNAEVVTKEEKDEEDSFLKAVIETPIGQYLYQYLLKKQKVKSESDLKIFLQNMWFKLYSREVRGDSSPFEHVFVGEIRDGSVIGMHNWIQLFHEERNGKFDYAGYIKPRRRGTNSLKSGLDEEQLITIQFEWNGYLKPKGTSFVGASPEFELALYTLCHLFGQEDIDLTLGSYSVLIKNHKLKNGSIGSIYP</sequence>
<evidence type="ECO:0000256" key="3">
    <source>
        <dbReference type="ARBA" id="ARBA00011245"/>
    </source>
</evidence>
<keyword evidence="5" id="KW-0479">Metal-binding</keyword>